<dbReference type="AlphaFoldDB" id="A0A8T3AB38"/>
<organism evidence="1 2">
    <name type="scientific">Dendrobium nobile</name>
    <name type="common">Orchid</name>
    <dbReference type="NCBI Taxonomy" id="94219"/>
    <lineage>
        <taxon>Eukaryota</taxon>
        <taxon>Viridiplantae</taxon>
        <taxon>Streptophyta</taxon>
        <taxon>Embryophyta</taxon>
        <taxon>Tracheophyta</taxon>
        <taxon>Spermatophyta</taxon>
        <taxon>Magnoliopsida</taxon>
        <taxon>Liliopsida</taxon>
        <taxon>Asparagales</taxon>
        <taxon>Orchidaceae</taxon>
        <taxon>Epidendroideae</taxon>
        <taxon>Malaxideae</taxon>
        <taxon>Dendrobiinae</taxon>
        <taxon>Dendrobium</taxon>
    </lineage>
</organism>
<evidence type="ECO:0000313" key="1">
    <source>
        <dbReference type="EMBL" id="KAI0492992.1"/>
    </source>
</evidence>
<dbReference type="EMBL" id="JAGYWB010000018">
    <property type="protein sequence ID" value="KAI0492992.1"/>
    <property type="molecule type" value="Genomic_DNA"/>
</dbReference>
<comment type="caution">
    <text evidence="1">The sequence shown here is derived from an EMBL/GenBank/DDBJ whole genome shotgun (WGS) entry which is preliminary data.</text>
</comment>
<gene>
    <name evidence="1" type="ORF">KFK09_027268</name>
</gene>
<accession>A0A8T3AB38</accession>
<reference evidence="1" key="1">
    <citation type="journal article" date="2022" name="Front. Genet.">
        <title>Chromosome-Scale Assembly of the Dendrobium nobile Genome Provides Insights Into the Molecular Mechanism of the Biosynthesis of the Medicinal Active Ingredient of Dendrobium.</title>
        <authorList>
            <person name="Xu Q."/>
            <person name="Niu S.-C."/>
            <person name="Li K.-L."/>
            <person name="Zheng P.-J."/>
            <person name="Zhang X.-J."/>
            <person name="Jia Y."/>
            <person name="Liu Y."/>
            <person name="Niu Y.-X."/>
            <person name="Yu L.-H."/>
            <person name="Chen D.-F."/>
            <person name="Zhang G.-Q."/>
        </authorList>
    </citation>
    <scope>NUCLEOTIDE SEQUENCE</scope>
    <source>
        <tissue evidence="1">Leaf</tissue>
    </source>
</reference>
<proteinExistence type="predicted"/>
<protein>
    <submittedName>
        <fullName evidence="1">Uncharacterized protein</fullName>
    </submittedName>
</protein>
<dbReference type="Proteomes" id="UP000829196">
    <property type="component" value="Unassembled WGS sequence"/>
</dbReference>
<evidence type="ECO:0000313" key="2">
    <source>
        <dbReference type="Proteomes" id="UP000829196"/>
    </source>
</evidence>
<name>A0A8T3AB38_DENNO</name>
<sequence>MSEIESVQRLESVKELKTTAYTYTNGAPKSNILPHEDVPFWNSIEDPEPEDHKQLYLILLSYRLIIQVNISSPFGSV</sequence>
<keyword evidence="2" id="KW-1185">Reference proteome</keyword>